<dbReference type="Proteomes" id="UP001055115">
    <property type="component" value="Unassembled WGS sequence"/>
</dbReference>
<evidence type="ECO:0000313" key="2">
    <source>
        <dbReference type="Proteomes" id="UP001055115"/>
    </source>
</evidence>
<organism evidence="1 2">
    <name type="scientific">Colletotrichum spaethianum</name>
    <dbReference type="NCBI Taxonomy" id="700344"/>
    <lineage>
        <taxon>Eukaryota</taxon>
        <taxon>Fungi</taxon>
        <taxon>Dikarya</taxon>
        <taxon>Ascomycota</taxon>
        <taxon>Pezizomycotina</taxon>
        <taxon>Sordariomycetes</taxon>
        <taxon>Hypocreomycetidae</taxon>
        <taxon>Glomerellales</taxon>
        <taxon>Glomerellaceae</taxon>
        <taxon>Colletotrichum</taxon>
        <taxon>Colletotrichum spaethianum species complex</taxon>
    </lineage>
</organism>
<gene>
    <name evidence="1" type="ORF">ColSpa_12174</name>
</gene>
<accession>A0AA37UTI4</accession>
<dbReference type="RefSeq" id="XP_049134343.1">
    <property type="nucleotide sequence ID" value="XM_049278386.1"/>
</dbReference>
<reference evidence="1 2" key="1">
    <citation type="submission" date="2022-03" db="EMBL/GenBank/DDBJ databases">
        <title>Genome data of Colletotrichum spp.</title>
        <authorList>
            <person name="Utami Y.D."/>
            <person name="Hiruma K."/>
        </authorList>
    </citation>
    <scope>NUCLEOTIDE SEQUENCE [LARGE SCALE GENOMIC DNA]</scope>
    <source>
        <strain evidence="1 2">MAFF 239500</strain>
    </source>
</reference>
<dbReference type="EMBL" id="BQXU01000058">
    <property type="protein sequence ID" value="GKT51993.1"/>
    <property type="molecule type" value="Genomic_DNA"/>
</dbReference>
<comment type="caution">
    <text evidence="1">The sequence shown here is derived from an EMBL/GenBank/DDBJ whole genome shotgun (WGS) entry which is preliminary data.</text>
</comment>
<keyword evidence="2" id="KW-1185">Reference proteome</keyword>
<evidence type="ECO:0000313" key="1">
    <source>
        <dbReference type="EMBL" id="GKT51993.1"/>
    </source>
</evidence>
<name>A0AA37UTI4_9PEZI</name>
<sequence>MAVQESEGHRQYVWQVMETQMGTPGCNLAQPGSRSWLPMYSAVDKTPVKLEMDSHVSPSWWRRGAQDQWQ</sequence>
<dbReference type="AlphaFoldDB" id="A0AA37UTI4"/>
<protein>
    <submittedName>
        <fullName evidence="1">Uncharacterized protein</fullName>
    </submittedName>
</protein>
<proteinExistence type="predicted"/>
<dbReference type="GeneID" id="73332976"/>